<evidence type="ECO:0000313" key="4">
    <source>
        <dbReference type="Proteomes" id="UP001596122"/>
    </source>
</evidence>
<organism evidence="3 4">
    <name type="scientific">Aquipuribacter nitratireducens</name>
    <dbReference type="NCBI Taxonomy" id="650104"/>
    <lineage>
        <taxon>Bacteria</taxon>
        <taxon>Bacillati</taxon>
        <taxon>Actinomycetota</taxon>
        <taxon>Actinomycetes</taxon>
        <taxon>Micrococcales</taxon>
        <taxon>Intrasporangiaceae</taxon>
        <taxon>Aquipuribacter</taxon>
    </lineage>
</organism>
<reference evidence="4" key="1">
    <citation type="journal article" date="2019" name="Int. J. Syst. Evol. Microbiol.">
        <title>The Global Catalogue of Microorganisms (GCM) 10K type strain sequencing project: providing services to taxonomists for standard genome sequencing and annotation.</title>
        <authorList>
            <consortium name="The Broad Institute Genomics Platform"/>
            <consortium name="The Broad Institute Genome Sequencing Center for Infectious Disease"/>
            <person name="Wu L."/>
            <person name="Ma J."/>
        </authorList>
    </citation>
    <scope>NUCLEOTIDE SEQUENCE [LARGE SCALE GENOMIC DNA]</scope>
    <source>
        <strain evidence="4">CCUG 43114</strain>
    </source>
</reference>
<evidence type="ECO:0000256" key="1">
    <source>
        <dbReference type="SAM" id="MobiDB-lite"/>
    </source>
</evidence>
<dbReference type="Pfam" id="PF10646">
    <property type="entry name" value="Germane"/>
    <property type="match status" value="1"/>
</dbReference>
<gene>
    <name evidence="3" type="ORF">ACFPJ6_05745</name>
</gene>
<dbReference type="EMBL" id="JBHSLD010000006">
    <property type="protein sequence ID" value="MFC5380286.1"/>
    <property type="molecule type" value="Genomic_DNA"/>
</dbReference>
<accession>A0ABW0GP50</accession>
<evidence type="ECO:0000259" key="2">
    <source>
        <dbReference type="SMART" id="SM00909"/>
    </source>
</evidence>
<dbReference type="Proteomes" id="UP001596122">
    <property type="component" value="Unassembled WGS sequence"/>
</dbReference>
<dbReference type="Pfam" id="PF25976">
    <property type="entry name" value="LpqB_N"/>
    <property type="match status" value="1"/>
</dbReference>
<protein>
    <submittedName>
        <fullName evidence="3">LpqB family beta-propeller domain-containing protein</fullName>
    </submittedName>
</protein>
<feature type="compositionally biased region" description="Gly residues" evidence="1">
    <location>
        <begin position="325"/>
        <end position="336"/>
    </location>
</feature>
<name>A0ABW0GP50_9MICO</name>
<sequence>MTARPPRARAARAVRAVLAVLLGLVLAGCASLPTTGRVVAGGDVDQQGVRPALRVAAAGPVPGADERELVTGFLAAVAGLDDYSVAREFLAPGAEDWRPADRTVVHQGLQVLSSDVEGDEATVRLSAVVVARIDGNGRYVPQSPTTEEQVYRLERVAGEWRISELPTGVLVSEIDADRVLSDFGVWFPDPTGTYLVPDVRWFPQLTSSATSLVRALLAGPSAPYLGALTTAVPEGTRLGLATVPVENGIATVDLTDDVLVADSAQRSLLLSQLRQTLRAVPGVSNVSVTVDGAPLPDVQPEDGLQGTQLRVDPGVDDRPYVLGAPTGGATGSPGEGGDGDGDGDGEEGPDATADPVETEPAVGPDGRTVAPPGAQLLRLDLDGATPVDGTEALTDLVRTGLAASYDGETFAGLDADRTALWVQQTGSPPVELVTGSGLTQPSFDPPPLGWLWTVSADPDGGPPRVLAAASSTEPVEARWLTSGDEVRALRVSRDGTRVVVVVARRDGSVVVEVRGVRRDAGNQPLSLSEAAIRLAPQVLDAVDAAWVGDDQVVVLGRSGEEPLRPFLAQVGGPAQPLAPTPGAVTVSSGLGERSIVVGTSDGTVLRRSGSLWIDGASGVSPAHPG</sequence>
<proteinExistence type="predicted"/>
<dbReference type="SUPFAM" id="SSF69304">
    <property type="entry name" value="Tricorn protease N-terminal domain"/>
    <property type="match status" value="1"/>
</dbReference>
<dbReference type="Pfam" id="PF10647">
    <property type="entry name" value="Gmad1"/>
    <property type="match status" value="1"/>
</dbReference>
<evidence type="ECO:0000313" key="3">
    <source>
        <dbReference type="EMBL" id="MFC5380286.1"/>
    </source>
</evidence>
<dbReference type="PROSITE" id="PS51257">
    <property type="entry name" value="PROKAR_LIPOPROTEIN"/>
    <property type="match status" value="1"/>
</dbReference>
<dbReference type="InterPro" id="IPR019606">
    <property type="entry name" value="GerMN"/>
</dbReference>
<dbReference type="SMART" id="SM00909">
    <property type="entry name" value="Germane"/>
    <property type="match status" value="1"/>
</dbReference>
<dbReference type="InterPro" id="IPR032710">
    <property type="entry name" value="NTF2-like_dom_sf"/>
</dbReference>
<feature type="region of interest" description="Disordered" evidence="1">
    <location>
        <begin position="291"/>
        <end position="371"/>
    </location>
</feature>
<feature type="domain" description="GerMN" evidence="2">
    <location>
        <begin position="209"/>
        <end position="299"/>
    </location>
</feature>
<dbReference type="RefSeq" id="WP_377002427.1">
    <property type="nucleotide sequence ID" value="NZ_JBHSLD010000006.1"/>
</dbReference>
<dbReference type="Gene3D" id="3.10.450.50">
    <property type="match status" value="1"/>
</dbReference>
<dbReference type="InterPro" id="IPR018910">
    <property type="entry name" value="LpqB_C"/>
</dbReference>
<comment type="caution">
    <text evidence="3">The sequence shown here is derived from an EMBL/GenBank/DDBJ whole genome shotgun (WGS) entry which is preliminary data.</text>
</comment>
<dbReference type="InterPro" id="IPR059026">
    <property type="entry name" value="LpqB_N"/>
</dbReference>
<feature type="compositionally biased region" description="Acidic residues" evidence="1">
    <location>
        <begin position="337"/>
        <end position="349"/>
    </location>
</feature>
<dbReference type="SUPFAM" id="SSF54427">
    <property type="entry name" value="NTF2-like"/>
    <property type="match status" value="1"/>
</dbReference>
<keyword evidence="4" id="KW-1185">Reference proteome</keyword>